<dbReference type="InterPro" id="IPR018389">
    <property type="entry name" value="DctP_fam"/>
</dbReference>
<comment type="similarity">
    <text evidence="1">Belongs to the bacterial solute-binding protein 7 family.</text>
</comment>
<accession>S9TM63</accession>
<dbReference type="PANTHER" id="PTHR33376:SF7">
    <property type="entry name" value="C4-DICARBOXYLATE-BINDING PROTEIN DCTB"/>
    <property type="match status" value="1"/>
</dbReference>
<dbReference type="eggNOG" id="COG1638">
    <property type="taxonomic scope" value="Bacteria"/>
</dbReference>
<comment type="caution">
    <text evidence="4">The sequence shown here is derived from an EMBL/GenBank/DDBJ whole genome shotgun (WGS) entry which is preliminary data.</text>
</comment>
<protein>
    <submittedName>
        <fullName evidence="4">TRAP-type C4-dicarboxylate transport system</fullName>
    </submittedName>
</protein>
<dbReference type="GO" id="GO:0055085">
    <property type="term" value="P:transmembrane transport"/>
    <property type="evidence" value="ECO:0007669"/>
    <property type="project" value="InterPro"/>
</dbReference>
<reference evidence="4 5" key="1">
    <citation type="submission" date="2013-04" db="EMBL/GenBank/DDBJ databases">
        <authorList>
            <person name="Kuznetsov B."/>
            <person name="Ivanovsky R."/>
        </authorList>
    </citation>
    <scope>NUCLEOTIDE SEQUENCE [LARGE SCALE GENOMIC DNA]</scope>
    <source>
        <strain evidence="4 5">MGU-K5</strain>
    </source>
</reference>
<dbReference type="Proteomes" id="UP000015350">
    <property type="component" value="Unassembled WGS sequence"/>
</dbReference>
<sequence>MALFAALAPFAAAAQSWTASHQFPAGDPRDQALRRLADELAASGITIRIFPQATLLSPRDQLSGLNNGSLDLILIPADYLIDRVPQLAALSLPGLVRDLPHARRLNESAPMRDLHRRIEAAGAVVIGQSWTAGTVAGLRRCIVAPTDATGLRARVLGPFYAELWGAAGAVPVTVPTSEMLATLLDHGLIDIASTSVTTLLTSRLRTRFSCLTLPGGDGAIWYFYEPILLARRAWEALDESRRQAVLAAADRAGSWLTANASRFERQLAGDYLAAGIEVRTIDRDALAAWQRLARRTSWKMFREQVAGGAEMIERIQAVE</sequence>
<evidence type="ECO:0000256" key="1">
    <source>
        <dbReference type="ARBA" id="ARBA00009023"/>
    </source>
</evidence>
<keyword evidence="2" id="KW-0813">Transport</keyword>
<evidence type="ECO:0000313" key="5">
    <source>
        <dbReference type="Proteomes" id="UP000015350"/>
    </source>
</evidence>
<name>S9TM63_MAGFU</name>
<dbReference type="PANTHER" id="PTHR33376">
    <property type="match status" value="1"/>
</dbReference>
<evidence type="ECO:0000256" key="3">
    <source>
        <dbReference type="ARBA" id="ARBA00022729"/>
    </source>
</evidence>
<gene>
    <name evidence="4" type="ORF">K678_00801</name>
</gene>
<dbReference type="NCBIfam" id="NF037995">
    <property type="entry name" value="TRAP_S1"/>
    <property type="match status" value="1"/>
</dbReference>
<keyword evidence="3" id="KW-0732">Signal</keyword>
<proteinExistence type="inferred from homology"/>
<dbReference type="AlphaFoldDB" id="S9TM63"/>
<dbReference type="Pfam" id="PF03480">
    <property type="entry name" value="DctP"/>
    <property type="match status" value="1"/>
</dbReference>
<evidence type="ECO:0000256" key="2">
    <source>
        <dbReference type="ARBA" id="ARBA00022448"/>
    </source>
</evidence>
<evidence type="ECO:0000313" key="4">
    <source>
        <dbReference type="EMBL" id="EPY03356.1"/>
    </source>
</evidence>
<dbReference type="InterPro" id="IPR038404">
    <property type="entry name" value="TRAP_DctP_sf"/>
</dbReference>
<dbReference type="RefSeq" id="WP_021130548.1">
    <property type="nucleotide sequence ID" value="NZ_AQPH01000002.1"/>
</dbReference>
<organism evidence="4 5">
    <name type="scientific">Magnetospirillum fulvum MGU-K5</name>
    <dbReference type="NCBI Taxonomy" id="1316936"/>
    <lineage>
        <taxon>Bacteria</taxon>
        <taxon>Pseudomonadati</taxon>
        <taxon>Pseudomonadota</taxon>
        <taxon>Alphaproteobacteria</taxon>
        <taxon>Rhodospirillales</taxon>
        <taxon>Rhodospirillaceae</taxon>
        <taxon>Magnetospirillum</taxon>
    </lineage>
</organism>
<dbReference type="EMBL" id="AQPH01000002">
    <property type="protein sequence ID" value="EPY03356.1"/>
    <property type="molecule type" value="Genomic_DNA"/>
</dbReference>
<dbReference type="Gene3D" id="3.40.190.170">
    <property type="entry name" value="Bacterial extracellular solute-binding protein, family 7"/>
    <property type="match status" value="1"/>
</dbReference>
<dbReference type="STRING" id="1316936.K678_00801"/>